<evidence type="ECO:0000313" key="4">
    <source>
        <dbReference type="Proteomes" id="UP001302978"/>
    </source>
</evidence>
<keyword evidence="2" id="KW-0812">Transmembrane</keyword>
<feature type="transmembrane region" description="Helical" evidence="2">
    <location>
        <begin position="20"/>
        <end position="38"/>
    </location>
</feature>
<keyword evidence="2" id="KW-1133">Transmembrane helix</keyword>
<proteinExistence type="inferred from homology"/>
<keyword evidence="2" id="KW-0472">Membrane</keyword>
<dbReference type="PANTHER" id="PTHR23419">
    <property type="entry name" value="DIVALENT CATION TOLERANCE CUTA-RELATED"/>
    <property type="match status" value="1"/>
</dbReference>
<gene>
    <name evidence="3" type="primary">cutA</name>
    <name evidence="3" type="ORF">MmiHf6_04210</name>
</gene>
<dbReference type="Proteomes" id="UP001302978">
    <property type="component" value="Chromosome"/>
</dbReference>
<sequence length="159" mass="18998">MWMCRPEIRFLVFVKRFLRFIGFLMYICIFVIVLKNGGENVSGTKKKSEKKSEKKNQYIFMYATFPSKATVVPITEKLIEKKLVVCANISEHDAIYTWNKRVYEGKEFGVFFKTREDKWKKAKSFILKKHPYETPVIVKLRIRDYNPGFKKWMDESLDD</sequence>
<evidence type="ECO:0000256" key="1">
    <source>
        <dbReference type="ARBA" id="ARBA00010169"/>
    </source>
</evidence>
<dbReference type="AlphaFoldDB" id="A0AA96ZS75"/>
<dbReference type="InterPro" id="IPR004323">
    <property type="entry name" value="Ion_tolerance_CutA"/>
</dbReference>
<evidence type="ECO:0000313" key="3">
    <source>
        <dbReference type="EMBL" id="WNY23119.1"/>
    </source>
</evidence>
<dbReference type="EMBL" id="CP131059">
    <property type="protein sequence ID" value="WNY23119.1"/>
    <property type="molecule type" value="Genomic_DNA"/>
</dbReference>
<dbReference type="KEGG" id="mehf:MmiHf6_04210"/>
<dbReference type="InterPro" id="IPR015867">
    <property type="entry name" value="N-reg_PII/ATP_PRibTrfase_C"/>
</dbReference>
<dbReference type="GO" id="GO:0010038">
    <property type="term" value="P:response to metal ion"/>
    <property type="evidence" value="ECO:0007669"/>
    <property type="project" value="InterPro"/>
</dbReference>
<dbReference type="GO" id="GO:0005507">
    <property type="term" value="F:copper ion binding"/>
    <property type="evidence" value="ECO:0007669"/>
    <property type="project" value="TreeGrafter"/>
</dbReference>
<dbReference type="SUPFAM" id="SSF54913">
    <property type="entry name" value="GlnB-like"/>
    <property type="match status" value="1"/>
</dbReference>
<keyword evidence="4" id="KW-1185">Reference proteome</keyword>
<protein>
    <submittedName>
        <fullName evidence="3">Divalent-cation tolerance protein CutA</fullName>
    </submittedName>
</protein>
<reference evidence="3 4" key="1">
    <citation type="submission" date="2023-07" db="EMBL/GenBank/DDBJ databases">
        <title>Closed genoem sequence of Methanomicrococcus sp. Hf6.</title>
        <authorList>
            <person name="Poehlein A."/>
            <person name="Protasov E."/>
            <person name="Platt K."/>
            <person name="Reeh H."/>
            <person name="Daniel R."/>
            <person name="Brune A."/>
        </authorList>
    </citation>
    <scope>NUCLEOTIDE SEQUENCE [LARGE SCALE GENOMIC DNA]</scope>
    <source>
        <strain evidence="3 4">Hf6</strain>
    </source>
</reference>
<dbReference type="InterPro" id="IPR011322">
    <property type="entry name" value="N-reg_PII-like_a/b"/>
</dbReference>
<name>A0AA96ZS75_9EURY</name>
<dbReference type="Gene3D" id="3.30.70.120">
    <property type="match status" value="1"/>
</dbReference>
<dbReference type="PANTHER" id="PTHR23419:SF8">
    <property type="entry name" value="FI09726P"/>
    <property type="match status" value="1"/>
</dbReference>
<organism evidence="3 4">
    <name type="scientific">Methanimicrococcus hongohii</name>
    <dbReference type="NCBI Taxonomy" id="3028295"/>
    <lineage>
        <taxon>Archaea</taxon>
        <taxon>Methanobacteriati</taxon>
        <taxon>Methanobacteriota</taxon>
        <taxon>Stenosarchaea group</taxon>
        <taxon>Methanomicrobia</taxon>
        <taxon>Methanosarcinales</taxon>
        <taxon>Methanosarcinaceae</taxon>
        <taxon>Methanimicrococcus</taxon>
    </lineage>
</organism>
<dbReference type="Pfam" id="PF03091">
    <property type="entry name" value="CutA1"/>
    <property type="match status" value="1"/>
</dbReference>
<comment type="similarity">
    <text evidence="1">Belongs to the CutA family.</text>
</comment>
<evidence type="ECO:0000256" key="2">
    <source>
        <dbReference type="SAM" id="Phobius"/>
    </source>
</evidence>
<accession>A0AA96ZS75</accession>